<sequence length="527" mass="60920">MSINIIPKPNHIILKEGVFNLNKSTKLSFEDEIKPVIRFLKQYLKEASNLELEVTNESVENDVIRLSLNDALVNLGKEGYKISITDSRIQMDAMTLQGMFYGIQTLRQIMNDNPYELPCVEIEDIPRYEYRGYMLDVCRHFFDKKIVKRMIDLAALHKLNIFHWHLTEDQGFRMEIKKYAKLTEIGSKRKETIIGGKSDNTPHGGYYTASDIKEIVDYANERYITIIPEFDMPGHFLAVLASYPELSCSGKQLDVGTKFGIIKDIACAGKESTYEFIFDVLGEIIELFPGELIHIGGDEVPKEQWIECPHCQNKIKEENLKNEEELQGYFTNRIAKFLKERNKRAITWNDSLKSGNLDESVVVQHWLDGNNHKNTVKAINENRKVIMSDVHHVYLDYPYGLTPLKKTYEYKPVSEGIQKDKEQNILGVEAPLWTEYVKDLDKIDYLTFPRLSALSEIGWTNENLKDYDDFTIRLKSLNKLLDKLGINYATKSQADVKGLKAKIEVYKHVKQVDNLLSVIRQLFINNK</sequence>
<gene>
    <name evidence="1" type="ORF">AN2V17_00230</name>
</gene>
<proteinExistence type="predicted"/>
<protein>
    <submittedName>
        <fullName evidence="1">Uncharacterized protein</fullName>
    </submittedName>
</protein>
<name>A0ACB5UD47_9FIRM</name>
<dbReference type="Proteomes" id="UP001374599">
    <property type="component" value="Unassembled WGS sequence"/>
</dbReference>
<evidence type="ECO:0000313" key="2">
    <source>
        <dbReference type="Proteomes" id="UP001374599"/>
    </source>
</evidence>
<dbReference type="EMBL" id="BTPU01000001">
    <property type="protein sequence ID" value="GMQ60797.1"/>
    <property type="molecule type" value="Genomic_DNA"/>
</dbReference>
<organism evidence="1 2">
    <name type="scientific">Vallitalea maricola</name>
    <dbReference type="NCBI Taxonomy" id="3074433"/>
    <lineage>
        <taxon>Bacteria</taxon>
        <taxon>Bacillati</taxon>
        <taxon>Bacillota</taxon>
        <taxon>Clostridia</taxon>
        <taxon>Lachnospirales</taxon>
        <taxon>Vallitaleaceae</taxon>
        <taxon>Vallitalea</taxon>
    </lineage>
</organism>
<keyword evidence="2" id="KW-1185">Reference proteome</keyword>
<evidence type="ECO:0000313" key="1">
    <source>
        <dbReference type="EMBL" id="GMQ60797.1"/>
    </source>
</evidence>
<accession>A0ACB5UD47</accession>
<comment type="caution">
    <text evidence="1">The sequence shown here is derived from an EMBL/GenBank/DDBJ whole genome shotgun (WGS) entry which is preliminary data.</text>
</comment>
<reference evidence="1" key="1">
    <citation type="submission" date="2023-09" db="EMBL/GenBank/DDBJ databases">
        <title>Vallitalea sediminicola and Vallitalea maricola sp. nov., anaerobic bacteria isolated from marine sediment.</title>
        <authorList>
            <person name="Hirano S."/>
            <person name="Maeda A."/>
            <person name="Terahara T."/>
            <person name="Mori K."/>
            <person name="Hamada M."/>
            <person name="Matsumoto R."/>
            <person name="Kobayashi T."/>
        </authorList>
    </citation>
    <scope>NUCLEOTIDE SEQUENCE</scope>
    <source>
        <strain evidence="1">AN17-2</strain>
    </source>
</reference>